<evidence type="ECO:0000256" key="3">
    <source>
        <dbReference type="ARBA" id="ARBA00048267"/>
    </source>
</evidence>
<dbReference type="GO" id="GO:0008984">
    <property type="term" value="F:protein-glutamate methylesterase activity"/>
    <property type="evidence" value="ECO:0007669"/>
    <property type="project" value="UniProtKB-EC"/>
</dbReference>
<gene>
    <name evidence="6" type="ORF">ASZ90_019045</name>
</gene>
<evidence type="ECO:0000259" key="4">
    <source>
        <dbReference type="PROSITE" id="PS50110"/>
    </source>
</evidence>
<accession>A0A0W8E4R4</accession>
<dbReference type="PANTHER" id="PTHR42872:SF3">
    <property type="entry name" value="PROTEIN-GLUTAMATE METHYLESTERASE_PROTEIN-GLUTAMINE GLUTAMINASE 1"/>
    <property type="match status" value="1"/>
</dbReference>
<dbReference type="PIRSF" id="PIRSF000876">
    <property type="entry name" value="RR_chemtxs_CheB"/>
    <property type="match status" value="1"/>
</dbReference>
<dbReference type="GO" id="GO:0000156">
    <property type="term" value="F:phosphorelay response regulator activity"/>
    <property type="evidence" value="ECO:0007669"/>
    <property type="project" value="InterPro"/>
</dbReference>
<feature type="domain" description="CheB-type methylesterase" evidence="5">
    <location>
        <begin position="166"/>
        <end position="361"/>
    </location>
</feature>
<dbReference type="Gene3D" id="3.40.50.2300">
    <property type="match status" value="1"/>
</dbReference>
<dbReference type="InterPro" id="IPR035909">
    <property type="entry name" value="CheB_C"/>
</dbReference>
<dbReference type="Gene3D" id="3.40.50.180">
    <property type="entry name" value="Methylesterase CheB, C-terminal domain"/>
    <property type="match status" value="1"/>
</dbReference>
<dbReference type="PROSITE" id="PS50122">
    <property type="entry name" value="CHEB"/>
    <property type="match status" value="1"/>
</dbReference>
<sequence>MKPIRVLVVDDSAFMRKVISDLVNQAPGMETVGIARDGADALKKIQELKPDVITMDIEMPVLDGISALERIMQVNPVPVIMLSSITREGAEKTLKALELGAVDFVTKPSGQISLDIDKIQNQLIEKIFVAAGAKTNIANPVDSIRPARANITPVQNTNIDPAGKSKLNGLNKLVLIGTSTGGPKALQEVIPKLPASIDAAVMIVQHMPPGFTKSLAERLDSISRVKVKEAEQGEKVVPGCAYIAPGDFHMLFKAQGFGGEKSLNIVLDKSAPRGGHRPSVDSMMESAVEQFWSHMVGVVMTGMGNDGSEGIKLIKGKNGKIIAEDKSSCIVYGMPKAAAETGLVDKVVPLSEIGQWIVRML</sequence>
<dbReference type="GO" id="GO:0006935">
    <property type="term" value="P:chemotaxis"/>
    <property type="evidence" value="ECO:0007669"/>
    <property type="project" value="InterPro"/>
</dbReference>
<dbReference type="CDD" id="cd17541">
    <property type="entry name" value="REC_CheB-like"/>
    <property type="match status" value="1"/>
</dbReference>
<dbReference type="SUPFAM" id="SSF52738">
    <property type="entry name" value="Methylesterase CheB, C-terminal domain"/>
    <property type="match status" value="1"/>
</dbReference>
<dbReference type="InterPro" id="IPR000673">
    <property type="entry name" value="Sig_transdc_resp-reg_Me-estase"/>
</dbReference>
<dbReference type="AlphaFoldDB" id="A0A0W8E4R4"/>
<dbReference type="NCBIfam" id="NF001965">
    <property type="entry name" value="PRK00742.1"/>
    <property type="match status" value="1"/>
</dbReference>
<organism evidence="6">
    <name type="scientific">hydrocarbon metagenome</name>
    <dbReference type="NCBI Taxonomy" id="938273"/>
    <lineage>
        <taxon>unclassified sequences</taxon>
        <taxon>metagenomes</taxon>
        <taxon>ecological metagenomes</taxon>
    </lineage>
</organism>
<dbReference type="HAMAP" id="MF_00099">
    <property type="entry name" value="CheB_chemtxs"/>
    <property type="match status" value="1"/>
</dbReference>
<dbReference type="EMBL" id="LNQE01001877">
    <property type="protein sequence ID" value="KUG03612.1"/>
    <property type="molecule type" value="Genomic_DNA"/>
</dbReference>
<dbReference type="EC" id="3.1.1.61" evidence="2"/>
<dbReference type="SMART" id="SM00448">
    <property type="entry name" value="REC"/>
    <property type="match status" value="1"/>
</dbReference>
<keyword evidence="1 6" id="KW-0378">Hydrolase</keyword>
<name>A0A0W8E4R4_9ZZZZ</name>
<dbReference type="GO" id="GO:0005737">
    <property type="term" value="C:cytoplasm"/>
    <property type="evidence" value="ECO:0007669"/>
    <property type="project" value="InterPro"/>
</dbReference>
<dbReference type="SUPFAM" id="SSF52172">
    <property type="entry name" value="CheY-like"/>
    <property type="match status" value="1"/>
</dbReference>
<dbReference type="Pfam" id="PF01339">
    <property type="entry name" value="CheB_methylest"/>
    <property type="match status" value="1"/>
</dbReference>
<evidence type="ECO:0000256" key="2">
    <source>
        <dbReference type="ARBA" id="ARBA00039140"/>
    </source>
</evidence>
<evidence type="ECO:0000259" key="5">
    <source>
        <dbReference type="PROSITE" id="PS50122"/>
    </source>
</evidence>
<comment type="catalytic activity">
    <reaction evidence="3">
        <text>[protein]-L-glutamate 5-O-methyl ester + H2O = L-glutamyl-[protein] + methanol + H(+)</text>
        <dbReference type="Rhea" id="RHEA:23236"/>
        <dbReference type="Rhea" id="RHEA-COMP:10208"/>
        <dbReference type="Rhea" id="RHEA-COMP:10311"/>
        <dbReference type="ChEBI" id="CHEBI:15377"/>
        <dbReference type="ChEBI" id="CHEBI:15378"/>
        <dbReference type="ChEBI" id="CHEBI:17790"/>
        <dbReference type="ChEBI" id="CHEBI:29973"/>
        <dbReference type="ChEBI" id="CHEBI:82795"/>
        <dbReference type="EC" id="3.1.1.61"/>
    </reaction>
</comment>
<feature type="domain" description="Response regulatory" evidence="4">
    <location>
        <begin position="5"/>
        <end position="122"/>
    </location>
</feature>
<protein>
    <recommendedName>
        <fullName evidence="2">protein-glutamate methylesterase</fullName>
        <ecNumber evidence="2">3.1.1.61</ecNumber>
    </recommendedName>
</protein>
<reference evidence="6" key="1">
    <citation type="journal article" date="2015" name="Proc. Natl. Acad. Sci. U.S.A.">
        <title>Networks of energetic and metabolic interactions define dynamics in microbial communities.</title>
        <authorList>
            <person name="Embree M."/>
            <person name="Liu J.K."/>
            <person name="Al-Bassam M.M."/>
            <person name="Zengler K."/>
        </authorList>
    </citation>
    <scope>NUCLEOTIDE SEQUENCE</scope>
</reference>
<evidence type="ECO:0000256" key="1">
    <source>
        <dbReference type="ARBA" id="ARBA00022801"/>
    </source>
</evidence>
<evidence type="ECO:0000313" key="6">
    <source>
        <dbReference type="EMBL" id="KUG03612.1"/>
    </source>
</evidence>
<dbReference type="InterPro" id="IPR001789">
    <property type="entry name" value="Sig_transdc_resp-reg_receiver"/>
</dbReference>
<dbReference type="InterPro" id="IPR008248">
    <property type="entry name" value="CheB-like"/>
</dbReference>
<dbReference type="Pfam" id="PF00072">
    <property type="entry name" value="Response_reg"/>
    <property type="match status" value="1"/>
</dbReference>
<proteinExistence type="inferred from homology"/>
<dbReference type="PANTHER" id="PTHR42872">
    <property type="entry name" value="PROTEIN-GLUTAMATE METHYLESTERASE/PROTEIN-GLUTAMINE GLUTAMINASE"/>
    <property type="match status" value="1"/>
</dbReference>
<comment type="caution">
    <text evidence="6">The sequence shown here is derived from an EMBL/GenBank/DDBJ whole genome shotgun (WGS) entry which is preliminary data.</text>
</comment>
<dbReference type="NCBIfam" id="NF009206">
    <property type="entry name" value="PRK12555.1"/>
    <property type="match status" value="1"/>
</dbReference>
<dbReference type="PROSITE" id="PS50110">
    <property type="entry name" value="RESPONSE_REGULATORY"/>
    <property type="match status" value="1"/>
</dbReference>
<dbReference type="CDD" id="cd16432">
    <property type="entry name" value="CheB_Rec"/>
    <property type="match status" value="1"/>
</dbReference>
<dbReference type="InterPro" id="IPR011006">
    <property type="entry name" value="CheY-like_superfamily"/>
</dbReference>